<dbReference type="Proteomes" id="UP000013827">
    <property type="component" value="Unassembled WGS sequence"/>
</dbReference>
<protein>
    <submittedName>
        <fullName evidence="2">Uncharacterized protein</fullName>
    </submittedName>
</protein>
<proteinExistence type="predicted"/>
<feature type="compositionally biased region" description="Low complexity" evidence="1">
    <location>
        <begin position="121"/>
        <end position="130"/>
    </location>
</feature>
<dbReference type="GeneID" id="17250152"/>
<dbReference type="RefSeq" id="XP_005756430.1">
    <property type="nucleotide sequence ID" value="XM_005756373.1"/>
</dbReference>
<feature type="region of interest" description="Disordered" evidence="1">
    <location>
        <begin position="121"/>
        <end position="145"/>
    </location>
</feature>
<feature type="compositionally biased region" description="Basic residues" evidence="1">
    <location>
        <begin position="131"/>
        <end position="145"/>
    </location>
</feature>
<accession>A0A0D3HYB6</accession>
<dbReference type="HOGENOM" id="CLU_1790555_0_0_1"/>
<sequence>MLEQDPHAVTYVMTGSRDTMELHGDNLSAWEVLKTSIFRGPSSYLLFQGGQATPDDVRDAIAKGWLHVSSRPTTYARGETGWRRRRSAPSSTASPRTRPAITFSGGGAAPVATRPAWFAATRRAPSSSPPRRLRMAGRWCHTRAR</sequence>
<dbReference type="AlphaFoldDB" id="A0A0D3HYB6"/>
<reference evidence="2" key="2">
    <citation type="submission" date="2024-10" db="UniProtKB">
        <authorList>
            <consortium name="EnsemblProtists"/>
        </authorList>
    </citation>
    <scope>IDENTIFICATION</scope>
</reference>
<feature type="region of interest" description="Disordered" evidence="1">
    <location>
        <begin position="76"/>
        <end position="109"/>
    </location>
</feature>
<evidence type="ECO:0000256" key="1">
    <source>
        <dbReference type="SAM" id="MobiDB-lite"/>
    </source>
</evidence>
<organism evidence="2 3">
    <name type="scientific">Emiliania huxleyi (strain CCMP1516)</name>
    <dbReference type="NCBI Taxonomy" id="280463"/>
    <lineage>
        <taxon>Eukaryota</taxon>
        <taxon>Haptista</taxon>
        <taxon>Haptophyta</taxon>
        <taxon>Prymnesiophyceae</taxon>
        <taxon>Isochrysidales</taxon>
        <taxon>Noelaerhabdaceae</taxon>
        <taxon>Emiliania</taxon>
    </lineage>
</organism>
<evidence type="ECO:0000313" key="2">
    <source>
        <dbReference type="EnsemblProtists" id="EOD04001"/>
    </source>
</evidence>
<evidence type="ECO:0000313" key="3">
    <source>
        <dbReference type="Proteomes" id="UP000013827"/>
    </source>
</evidence>
<feature type="compositionally biased region" description="Low complexity" evidence="1">
    <location>
        <begin position="88"/>
        <end position="100"/>
    </location>
</feature>
<dbReference type="EnsemblProtists" id="EOD04001">
    <property type="protein sequence ID" value="EOD04001"/>
    <property type="gene ID" value="EMIHUDRAFT_446688"/>
</dbReference>
<keyword evidence="3" id="KW-1185">Reference proteome</keyword>
<dbReference type="KEGG" id="ehx:EMIHUDRAFT_446688"/>
<reference evidence="3" key="1">
    <citation type="journal article" date="2013" name="Nature">
        <title>Pan genome of the phytoplankton Emiliania underpins its global distribution.</title>
        <authorList>
            <person name="Read B.A."/>
            <person name="Kegel J."/>
            <person name="Klute M.J."/>
            <person name="Kuo A."/>
            <person name="Lefebvre S.C."/>
            <person name="Maumus F."/>
            <person name="Mayer C."/>
            <person name="Miller J."/>
            <person name="Monier A."/>
            <person name="Salamov A."/>
            <person name="Young J."/>
            <person name="Aguilar M."/>
            <person name="Claverie J.M."/>
            <person name="Frickenhaus S."/>
            <person name="Gonzalez K."/>
            <person name="Herman E.K."/>
            <person name="Lin Y.C."/>
            <person name="Napier J."/>
            <person name="Ogata H."/>
            <person name="Sarno A.F."/>
            <person name="Shmutz J."/>
            <person name="Schroeder D."/>
            <person name="de Vargas C."/>
            <person name="Verret F."/>
            <person name="von Dassow P."/>
            <person name="Valentin K."/>
            <person name="Van de Peer Y."/>
            <person name="Wheeler G."/>
            <person name="Dacks J.B."/>
            <person name="Delwiche C.F."/>
            <person name="Dyhrman S.T."/>
            <person name="Glockner G."/>
            <person name="John U."/>
            <person name="Richards T."/>
            <person name="Worden A.Z."/>
            <person name="Zhang X."/>
            <person name="Grigoriev I.V."/>
            <person name="Allen A.E."/>
            <person name="Bidle K."/>
            <person name="Borodovsky M."/>
            <person name="Bowler C."/>
            <person name="Brownlee C."/>
            <person name="Cock J.M."/>
            <person name="Elias M."/>
            <person name="Gladyshev V.N."/>
            <person name="Groth M."/>
            <person name="Guda C."/>
            <person name="Hadaegh A."/>
            <person name="Iglesias-Rodriguez M.D."/>
            <person name="Jenkins J."/>
            <person name="Jones B.M."/>
            <person name="Lawson T."/>
            <person name="Leese F."/>
            <person name="Lindquist E."/>
            <person name="Lobanov A."/>
            <person name="Lomsadze A."/>
            <person name="Malik S.B."/>
            <person name="Marsh M.E."/>
            <person name="Mackinder L."/>
            <person name="Mock T."/>
            <person name="Mueller-Roeber B."/>
            <person name="Pagarete A."/>
            <person name="Parker M."/>
            <person name="Probert I."/>
            <person name="Quesneville H."/>
            <person name="Raines C."/>
            <person name="Rensing S.A."/>
            <person name="Riano-Pachon D.M."/>
            <person name="Richier S."/>
            <person name="Rokitta S."/>
            <person name="Shiraiwa Y."/>
            <person name="Soanes D.M."/>
            <person name="van der Giezen M."/>
            <person name="Wahlund T.M."/>
            <person name="Williams B."/>
            <person name="Wilson W."/>
            <person name="Wolfe G."/>
            <person name="Wurch L.L."/>
        </authorList>
    </citation>
    <scope>NUCLEOTIDE SEQUENCE</scope>
</reference>
<dbReference type="PaxDb" id="2903-EOD04001"/>
<name>A0A0D3HYB6_EMIH1</name>